<evidence type="ECO:0000259" key="1">
    <source>
        <dbReference type="Pfam" id="PF01464"/>
    </source>
</evidence>
<name>A0A644SYT0_9ZZZZ</name>
<dbReference type="AlphaFoldDB" id="A0A644SYT0"/>
<feature type="domain" description="Transglycosylase SLT" evidence="1">
    <location>
        <begin position="97"/>
        <end position="194"/>
    </location>
</feature>
<organism evidence="2">
    <name type="scientific">bioreactor metagenome</name>
    <dbReference type="NCBI Taxonomy" id="1076179"/>
    <lineage>
        <taxon>unclassified sequences</taxon>
        <taxon>metagenomes</taxon>
        <taxon>ecological metagenomes</taxon>
    </lineage>
</organism>
<evidence type="ECO:0000313" key="2">
    <source>
        <dbReference type="EMBL" id="MPL58801.1"/>
    </source>
</evidence>
<dbReference type="InterPro" id="IPR023346">
    <property type="entry name" value="Lysozyme-like_dom_sf"/>
</dbReference>
<dbReference type="Pfam" id="PF01464">
    <property type="entry name" value="SLT"/>
    <property type="match status" value="1"/>
</dbReference>
<proteinExistence type="predicted"/>
<dbReference type="SUPFAM" id="SSF53955">
    <property type="entry name" value="Lysozyme-like"/>
    <property type="match status" value="1"/>
</dbReference>
<dbReference type="PROSITE" id="PS51257">
    <property type="entry name" value="PROKAR_LIPOPROTEIN"/>
    <property type="match status" value="1"/>
</dbReference>
<dbReference type="Gene3D" id="1.10.530.10">
    <property type="match status" value="1"/>
</dbReference>
<gene>
    <name evidence="2" type="ORF">SDC9_04344</name>
</gene>
<reference evidence="2" key="1">
    <citation type="submission" date="2019-08" db="EMBL/GenBank/DDBJ databases">
        <authorList>
            <person name="Kucharzyk K."/>
            <person name="Murdoch R.W."/>
            <person name="Higgins S."/>
            <person name="Loffler F."/>
        </authorList>
    </citation>
    <scope>NUCLEOTIDE SEQUENCE</scope>
</reference>
<sequence length="243" mass="26780">MQKSMYRPLRAKGAVFLALAATLSLAACSPPPAANLELESEILSLVTNTEKLPNSIEDRDHIDTIAVCYQHPDTKSSVIDFFASITKSRVIAVAILDNAVKQKVPASLAFAIAYEESRFDPLAVNQNTTSVDRGLFQLNSLTFPDLTDQEFFNPSRNAKEGIGYFRHVLELSGNEVSALAMYNAGRTRVTKQGAPMRTLDYISRILNYKKNIDSLFTAKVVAKASMVAKIRMGMLEQRSASIQ</sequence>
<protein>
    <recommendedName>
        <fullName evidence="1">Transglycosylase SLT domain-containing protein</fullName>
    </recommendedName>
</protein>
<comment type="caution">
    <text evidence="2">The sequence shown here is derived from an EMBL/GenBank/DDBJ whole genome shotgun (WGS) entry which is preliminary data.</text>
</comment>
<dbReference type="InterPro" id="IPR008258">
    <property type="entry name" value="Transglycosylase_SLT_dom_1"/>
</dbReference>
<accession>A0A644SYT0</accession>
<dbReference type="EMBL" id="VSSQ01000008">
    <property type="protein sequence ID" value="MPL58801.1"/>
    <property type="molecule type" value="Genomic_DNA"/>
</dbReference>